<dbReference type="OrthoDB" id="9803739at2"/>
<dbReference type="Gene3D" id="3.40.50.1860">
    <property type="match status" value="2"/>
</dbReference>
<dbReference type="Proteomes" id="UP000317894">
    <property type="component" value="Unassembled WGS sequence"/>
</dbReference>
<dbReference type="AlphaFoldDB" id="A0A552UJD2"/>
<dbReference type="PANTHER" id="PTHR21198:SF7">
    <property type="entry name" value="ASPARTATE-GLUTAMATE RACEMASE FAMILY"/>
    <property type="match status" value="1"/>
</dbReference>
<evidence type="ECO:0000256" key="1">
    <source>
        <dbReference type="ARBA" id="ARBA00007847"/>
    </source>
</evidence>
<name>A0A552UJD2_9SPHN</name>
<evidence type="ECO:0000313" key="5">
    <source>
        <dbReference type="Proteomes" id="UP000317894"/>
    </source>
</evidence>
<accession>A0A552UJD2</accession>
<protein>
    <submittedName>
        <fullName evidence="4">Amino acid racemase</fullName>
        <ecNumber evidence="4">5.1.1.-</ecNumber>
    </submittedName>
</protein>
<evidence type="ECO:0000256" key="2">
    <source>
        <dbReference type="ARBA" id="ARBA00023235"/>
    </source>
</evidence>
<dbReference type="GO" id="GO:0047661">
    <property type="term" value="F:amino-acid racemase activity"/>
    <property type="evidence" value="ECO:0007669"/>
    <property type="project" value="InterPro"/>
</dbReference>
<dbReference type="Pfam" id="PF01177">
    <property type="entry name" value="Asp_Glu_race"/>
    <property type="match status" value="1"/>
</dbReference>
<evidence type="ECO:0000313" key="4">
    <source>
        <dbReference type="EMBL" id="TRW18338.1"/>
    </source>
</evidence>
<comment type="similarity">
    <text evidence="1">Belongs to the aspartate/glutamate racemases family.</text>
</comment>
<dbReference type="InterPro" id="IPR004380">
    <property type="entry name" value="Asp_race"/>
</dbReference>
<dbReference type="NCBIfam" id="TIGR00035">
    <property type="entry name" value="asp_race"/>
    <property type="match status" value="1"/>
</dbReference>
<dbReference type="EC" id="5.1.1.-" evidence="4"/>
<dbReference type="InterPro" id="IPR001920">
    <property type="entry name" value="Asp/Glu_race"/>
</dbReference>
<comment type="caution">
    <text evidence="4">The sequence shown here is derived from an EMBL/GenBank/DDBJ whole genome shotgun (WGS) entry which is preliminary data.</text>
</comment>
<feature type="compositionally biased region" description="Basic and acidic residues" evidence="3">
    <location>
        <begin position="24"/>
        <end position="36"/>
    </location>
</feature>
<organism evidence="4 5">
    <name type="scientific">Glacieibacterium frigidum</name>
    <dbReference type="NCBI Taxonomy" id="2593303"/>
    <lineage>
        <taxon>Bacteria</taxon>
        <taxon>Pseudomonadati</taxon>
        <taxon>Pseudomonadota</taxon>
        <taxon>Alphaproteobacteria</taxon>
        <taxon>Sphingomonadales</taxon>
        <taxon>Sphingosinicellaceae</taxon>
        <taxon>Glacieibacterium</taxon>
    </lineage>
</organism>
<dbReference type="EMBL" id="VJWA01000001">
    <property type="protein sequence ID" value="TRW18338.1"/>
    <property type="molecule type" value="Genomic_DNA"/>
</dbReference>
<dbReference type="SUPFAM" id="SSF53681">
    <property type="entry name" value="Aspartate/glutamate racemase"/>
    <property type="match status" value="2"/>
</dbReference>
<dbReference type="PANTHER" id="PTHR21198">
    <property type="entry name" value="GLUTAMATE RACEMASE"/>
    <property type="match status" value="1"/>
</dbReference>
<proteinExistence type="inferred from homology"/>
<reference evidence="4 5" key="1">
    <citation type="submission" date="2019-07" db="EMBL/GenBank/DDBJ databases">
        <title>Novel species isolated from glacier.</title>
        <authorList>
            <person name="Liu Q."/>
            <person name="Xin Y.-H."/>
        </authorList>
    </citation>
    <scope>NUCLEOTIDE SEQUENCE [LARGE SCALE GENOMIC DNA]</scope>
    <source>
        <strain evidence="4 5">LB1R16</strain>
    </source>
</reference>
<feature type="region of interest" description="Disordered" evidence="3">
    <location>
        <begin position="24"/>
        <end position="50"/>
    </location>
</feature>
<evidence type="ECO:0000256" key="3">
    <source>
        <dbReference type="SAM" id="MobiDB-lite"/>
    </source>
</evidence>
<dbReference type="InterPro" id="IPR015942">
    <property type="entry name" value="Asp/Glu/hydantoin_racemase"/>
</dbReference>
<gene>
    <name evidence="4" type="ORF">FMM06_02110</name>
</gene>
<keyword evidence="2 4" id="KW-0413">Isomerase</keyword>
<keyword evidence="5" id="KW-1185">Reference proteome</keyword>
<sequence length="215" mass="21011">MGPAATLDFLVRLHAATPAQGDADHLRVITDSDPRVPGRNAALSGDGPSPGPPLAAMARGLVTAGAELLAMPCNAAHGWANEIVAATPVPFVSMIDAAVAAVLASGARTVGVLAADATLRSGLYRNALTAHGIAVIDVASADFMPVLARIKGGDTGPAVRAAMAALAAGLVAQGADAVLAACTEVPLVLSPADVAVPLIDATGALVDAVLAAALA</sequence>